<keyword evidence="10" id="KW-1185">Reference proteome</keyword>
<dbReference type="InterPro" id="IPR002758">
    <property type="entry name" value="Cation_antiport_E"/>
</dbReference>
<name>A0ABN3WIW8_9ACTN</name>
<comment type="similarity">
    <text evidence="2">Belongs to the CPA3 antiporters (TC 2.A.63) subunit E family.</text>
</comment>
<comment type="subcellular location">
    <subcellularLocation>
        <location evidence="1">Cell membrane</location>
        <topology evidence="1">Multi-pass membrane protein</topology>
    </subcellularLocation>
</comment>
<evidence type="ECO:0000256" key="4">
    <source>
        <dbReference type="ARBA" id="ARBA00022692"/>
    </source>
</evidence>
<comment type="caution">
    <text evidence="9">The sequence shown here is derived from an EMBL/GenBank/DDBJ whole genome shotgun (WGS) entry which is preliminary data.</text>
</comment>
<evidence type="ECO:0000256" key="8">
    <source>
        <dbReference type="SAM" id="Phobius"/>
    </source>
</evidence>
<evidence type="ECO:0000256" key="6">
    <source>
        <dbReference type="ARBA" id="ARBA00023136"/>
    </source>
</evidence>
<organism evidence="9 10">
    <name type="scientific">Streptomyces erythrogriseus</name>
    <dbReference type="NCBI Taxonomy" id="284027"/>
    <lineage>
        <taxon>Bacteria</taxon>
        <taxon>Bacillati</taxon>
        <taxon>Actinomycetota</taxon>
        <taxon>Actinomycetes</taxon>
        <taxon>Kitasatosporales</taxon>
        <taxon>Streptomycetaceae</taxon>
        <taxon>Streptomyces</taxon>
        <taxon>Streptomyces griseoincarnatus group</taxon>
    </lineage>
</organism>
<proteinExistence type="inferred from homology"/>
<feature type="region of interest" description="Disordered" evidence="7">
    <location>
        <begin position="159"/>
        <end position="200"/>
    </location>
</feature>
<evidence type="ECO:0000256" key="1">
    <source>
        <dbReference type="ARBA" id="ARBA00004651"/>
    </source>
</evidence>
<dbReference type="EMBL" id="BAAAVA010000013">
    <property type="protein sequence ID" value="GAA2917952.1"/>
    <property type="molecule type" value="Genomic_DNA"/>
</dbReference>
<evidence type="ECO:0000256" key="5">
    <source>
        <dbReference type="ARBA" id="ARBA00022989"/>
    </source>
</evidence>
<gene>
    <name evidence="9" type="ORF">GCM10010478_17270</name>
</gene>
<dbReference type="PANTHER" id="PTHR34584">
    <property type="entry name" value="NA(+)/H(+) ANTIPORTER SUBUNIT E1"/>
    <property type="match status" value="1"/>
</dbReference>
<dbReference type="Proteomes" id="UP001501423">
    <property type="component" value="Unassembled WGS sequence"/>
</dbReference>
<feature type="compositionally biased region" description="Basic and acidic residues" evidence="7">
    <location>
        <begin position="187"/>
        <end position="200"/>
    </location>
</feature>
<dbReference type="NCBIfam" id="NF006521">
    <property type="entry name" value="PRK08965.1-5"/>
    <property type="match status" value="1"/>
</dbReference>
<accession>A0ABN3WIW8</accession>
<evidence type="ECO:0000313" key="10">
    <source>
        <dbReference type="Proteomes" id="UP001501423"/>
    </source>
</evidence>
<reference evidence="9 10" key="1">
    <citation type="journal article" date="2019" name="Int. J. Syst. Evol. Microbiol.">
        <title>The Global Catalogue of Microorganisms (GCM) 10K type strain sequencing project: providing services to taxonomists for standard genome sequencing and annotation.</title>
        <authorList>
            <consortium name="The Broad Institute Genomics Platform"/>
            <consortium name="The Broad Institute Genome Sequencing Center for Infectious Disease"/>
            <person name="Wu L."/>
            <person name="Ma J."/>
        </authorList>
    </citation>
    <scope>NUCLEOTIDE SEQUENCE [LARGE SCALE GENOMIC DNA]</scope>
    <source>
        <strain evidence="9 10">JCM 9650</strain>
    </source>
</reference>
<feature type="transmembrane region" description="Helical" evidence="8">
    <location>
        <begin position="21"/>
        <end position="54"/>
    </location>
</feature>
<sequence>MNRRPSHPDRFSQGLRQVPMIVWLWLLWVLLWGATSAVVLVGGLLVAVGVVLLFPLPAVLPGGVPRPLRAGRLLVDLLTDLVKSGCTVAWQAVRHGRETPSAIVEVALSVDSDLLIAAVARLTTMTPGTVVIEIDRRRKRLYVHALPVRDQRDIARRRSDVQAVERRVARAAGHHRGAEKPGPGPTRPDDTRRQSRGRES</sequence>
<keyword evidence="4 8" id="KW-0812">Transmembrane</keyword>
<keyword evidence="3" id="KW-1003">Cell membrane</keyword>
<evidence type="ECO:0000256" key="7">
    <source>
        <dbReference type="SAM" id="MobiDB-lite"/>
    </source>
</evidence>
<evidence type="ECO:0008006" key="11">
    <source>
        <dbReference type="Google" id="ProtNLM"/>
    </source>
</evidence>
<protein>
    <recommendedName>
        <fullName evidence="11">Na+/H+ antiporter subunit E</fullName>
    </recommendedName>
</protein>
<evidence type="ECO:0000313" key="9">
    <source>
        <dbReference type="EMBL" id="GAA2917952.1"/>
    </source>
</evidence>
<dbReference type="PANTHER" id="PTHR34584:SF1">
    <property type="entry name" value="NA(+)_H(+) ANTIPORTER SUBUNIT E1"/>
    <property type="match status" value="1"/>
</dbReference>
<feature type="compositionally biased region" description="Basic and acidic residues" evidence="7">
    <location>
        <begin position="159"/>
        <end position="168"/>
    </location>
</feature>
<evidence type="ECO:0000256" key="2">
    <source>
        <dbReference type="ARBA" id="ARBA00006228"/>
    </source>
</evidence>
<keyword evidence="6 8" id="KW-0472">Membrane</keyword>
<evidence type="ECO:0000256" key="3">
    <source>
        <dbReference type="ARBA" id="ARBA00022475"/>
    </source>
</evidence>
<dbReference type="RefSeq" id="WP_346088502.1">
    <property type="nucleotide sequence ID" value="NZ_BAAAVA010000013.1"/>
</dbReference>
<keyword evidence="5 8" id="KW-1133">Transmembrane helix</keyword>
<dbReference type="Pfam" id="PF01899">
    <property type="entry name" value="MNHE"/>
    <property type="match status" value="1"/>
</dbReference>